<gene>
    <name evidence="3" type="ORF">QTJ16_001261</name>
</gene>
<feature type="region of interest" description="Disordered" evidence="1">
    <location>
        <begin position="229"/>
        <end position="348"/>
    </location>
</feature>
<keyword evidence="4" id="KW-1185">Reference proteome</keyword>
<evidence type="ECO:0000259" key="2">
    <source>
        <dbReference type="Pfam" id="PF15463"/>
    </source>
</evidence>
<dbReference type="Pfam" id="PF15463">
    <property type="entry name" value="ECM11"/>
    <property type="match status" value="1"/>
</dbReference>
<dbReference type="GO" id="GO:0042790">
    <property type="term" value="P:nucleolar large rRNA transcription by RNA polymerase I"/>
    <property type="evidence" value="ECO:0007669"/>
    <property type="project" value="TreeGrafter"/>
</dbReference>
<feature type="compositionally biased region" description="Basic and acidic residues" evidence="1">
    <location>
        <begin position="301"/>
        <end position="310"/>
    </location>
</feature>
<dbReference type="InterPro" id="IPR029178">
    <property type="entry name" value="Ecm11_C"/>
</dbReference>
<evidence type="ECO:0000313" key="4">
    <source>
        <dbReference type="Proteomes" id="UP001285354"/>
    </source>
</evidence>
<organism evidence="3 4">
    <name type="scientific">Diplocarpon rosae</name>
    <dbReference type="NCBI Taxonomy" id="946125"/>
    <lineage>
        <taxon>Eukaryota</taxon>
        <taxon>Fungi</taxon>
        <taxon>Dikarya</taxon>
        <taxon>Ascomycota</taxon>
        <taxon>Pezizomycotina</taxon>
        <taxon>Leotiomycetes</taxon>
        <taxon>Helotiales</taxon>
        <taxon>Drepanopezizaceae</taxon>
        <taxon>Diplocarpon</taxon>
    </lineage>
</organism>
<dbReference type="GO" id="GO:0017025">
    <property type="term" value="F:TBP-class protein binding"/>
    <property type="evidence" value="ECO:0007669"/>
    <property type="project" value="TreeGrafter"/>
</dbReference>
<dbReference type="GO" id="GO:0001164">
    <property type="term" value="F:RNA polymerase I core promoter sequence-specific DNA binding"/>
    <property type="evidence" value="ECO:0007669"/>
    <property type="project" value="TreeGrafter"/>
</dbReference>
<feature type="compositionally biased region" description="Acidic residues" evidence="1">
    <location>
        <begin position="270"/>
        <end position="283"/>
    </location>
</feature>
<sequence length="487" mass="54947">MASRFLEGRAHQNRTASPNPAQPEQNARPDRSGAHNLKVKVGKKPINTAAAPTFYSASQLGSHIRQAPATHVPAPDHRIGGIFDADEHYQDLRTKSPEPYDLPPNGMQNNIGIWNAGVQRAAFDDTTVGSEFDHTKSEVMPEPEQLDDDIDLLVDEDRKFNNEDRRARIEFTSKQGGPAHSLNHKQTMYNRPAKGLNAESVIPKPHPTPGITGRFTANKKTRQIEDLQFRNGHGKPLAGHNDQGTKKRSRSGDAVHGSKTLNVNPHLSSDDEEDDLESPEDDLVLPGDDLAGKHNGQISSDRTEQPDPVRSRKSRTMPQSQPISSQRQQAPEQQEEEDGRETDDRRVPYYGDDELQAMTYKALKEEDFEAIPIPPEFVYPARISGPSVTLEERLEYYVTRDEKEQAPFFENLSNDAWEKAGDWFIERFTEFMTGLKKKRQAKRTVAADYEAEVEKRERLVRAHANKYDKEFNDMAGIGKNLLRNKTV</sequence>
<comment type="caution">
    <text evidence="3">The sequence shown here is derived from an EMBL/GenBank/DDBJ whole genome shotgun (WGS) entry which is preliminary data.</text>
</comment>
<dbReference type="GO" id="GO:0070860">
    <property type="term" value="C:RNA polymerase I core factor complex"/>
    <property type="evidence" value="ECO:0007669"/>
    <property type="project" value="TreeGrafter"/>
</dbReference>
<dbReference type="InterPro" id="IPR053029">
    <property type="entry name" value="RNA_pol_I-specific_init_factor"/>
</dbReference>
<reference evidence="3" key="1">
    <citation type="submission" date="2023-06" db="EMBL/GenBank/DDBJ databases">
        <title>Draft genome of Marssonina rosae.</title>
        <authorList>
            <person name="Cheng Q."/>
        </authorList>
    </citation>
    <scope>NUCLEOTIDE SEQUENCE</scope>
    <source>
        <strain evidence="3">R4</strain>
    </source>
</reference>
<dbReference type="PANTHER" id="PTHR28244">
    <property type="entry name" value="RNA POLYMERASE I-SPECIFIC TRANSCRIPTION INITIATION FACTOR RRN11"/>
    <property type="match status" value="1"/>
</dbReference>
<feature type="compositionally biased region" description="Low complexity" evidence="1">
    <location>
        <begin position="318"/>
        <end position="332"/>
    </location>
</feature>
<accession>A0AAD9T6E6</accession>
<dbReference type="Proteomes" id="UP001285354">
    <property type="component" value="Unassembled WGS sequence"/>
</dbReference>
<evidence type="ECO:0000256" key="1">
    <source>
        <dbReference type="SAM" id="MobiDB-lite"/>
    </source>
</evidence>
<name>A0AAD9T6E6_9HELO</name>
<feature type="compositionally biased region" description="Polar residues" evidence="1">
    <location>
        <begin position="13"/>
        <end position="25"/>
    </location>
</feature>
<dbReference type="EMBL" id="JAUBYV010000001">
    <property type="protein sequence ID" value="KAK2630441.1"/>
    <property type="molecule type" value="Genomic_DNA"/>
</dbReference>
<feature type="region of interest" description="Disordered" evidence="1">
    <location>
        <begin position="1"/>
        <end position="45"/>
    </location>
</feature>
<feature type="domain" description="Extracellular mutant protein 11 C-terminal" evidence="2">
    <location>
        <begin position="350"/>
        <end position="482"/>
    </location>
</feature>
<evidence type="ECO:0000313" key="3">
    <source>
        <dbReference type="EMBL" id="KAK2630441.1"/>
    </source>
</evidence>
<proteinExistence type="predicted"/>
<dbReference type="PANTHER" id="PTHR28244:SF3">
    <property type="entry name" value="EXTRACELLULAR MUTANT PROTEIN 11 C-TERMINAL DOMAIN-CONTAINING PROTEIN"/>
    <property type="match status" value="1"/>
</dbReference>
<dbReference type="AlphaFoldDB" id="A0AAD9T6E6"/>
<protein>
    <recommendedName>
        <fullName evidence="2">Extracellular mutant protein 11 C-terminal domain-containing protein</fullName>
    </recommendedName>
</protein>
<feature type="compositionally biased region" description="Basic and acidic residues" evidence="1">
    <location>
        <begin position="1"/>
        <end position="10"/>
    </location>
</feature>